<comment type="caution">
    <text evidence="2">The sequence shown here is derived from an EMBL/GenBank/DDBJ whole genome shotgun (WGS) entry which is preliminary data.</text>
</comment>
<proteinExistence type="predicted"/>
<protein>
    <submittedName>
        <fullName evidence="2">Uncharacterized protein</fullName>
    </submittedName>
</protein>
<sequence>MARLTSLFFGLMAAVFVSASPTKRSLQPDNLLGEIIDALGIGLVTQINATITLDTLVTNLLSINFEAQNPLFFELTLDSVSSTAGINDTVYATFNHTFATPVVLLHLWISSPLGFLDLINVDVNLRALTIDGKLGIPLVISGLHQKNVSTSCVPVQLPNSMYFSDAVLRYNLDLS</sequence>
<evidence type="ECO:0000313" key="2">
    <source>
        <dbReference type="EMBL" id="KAF7347185.1"/>
    </source>
</evidence>
<feature type="chain" id="PRO_5034638333" evidence="1">
    <location>
        <begin position="20"/>
        <end position="175"/>
    </location>
</feature>
<evidence type="ECO:0000256" key="1">
    <source>
        <dbReference type="SAM" id="SignalP"/>
    </source>
</evidence>
<gene>
    <name evidence="2" type="ORF">MVEN_01473200</name>
</gene>
<keyword evidence="3" id="KW-1185">Reference proteome</keyword>
<dbReference type="AlphaFoldDB" id="A0A8H7CR69"/>
<organism evidence="2 3">
    <name type="scientific">Mycena venus</name>
    <dbReference type="NCBI Taxonomy" id="2733690"/>
    <lineage>
        <taxon>Eukaryota</taxon>
        <taxon>Fungi</taxon>
        <taxon>Dikarya</taxon>
        <taxon>Basidiomycota</taxon>
        <taxon>Agaricomycotina</taxon>
        <taxon>Agaricomycetes</taxon>
        <taxon>Agaricomycetidae</taxon>
        <taxon>Agaricales</taxon>
        <taxon>Marasmiineae</taxon>
        <taxon>Mycenaceae</taxon>
        <taxon>Mycena</taxon>
    </lineage>
</organism>
<reference evidence="2" key="1">
    <citation type="submission" date="2020-05" db="EMBL/GenBank/DDBJ databases">
        <title>Mycena genomes resolve the evolution of fungal bioluminescence.</title>
        <authorList>
            <person name="Tsai I.J."/>
        </authorList>
    </citation>
    <scope>NUCLEOTIDE SEQUENCE</scope>
    <source>
        <strain evidence="2">CCC161011</strain>
    </source>
</reference>
<dbReference type="OrthoDB" id="3251634at2759"/>
<accession>A0A8H7CR69</accession>
<dbReference type="Proteomes" id="UP000620124">
    <property type="component" value="Unassembled WGS sequence"/>
</dbReference>
<dbReference type="EMBL" id="JACAZI010000012">
    <property type="protein sequence ID" value="KAF7347185.1"/>
    <property type="molecule type" value="Genomic_DNA"/>
</dbReference>
<keyword evidence="1" id="KW-0732">Signal</keyword>
<feature type="signal peptide" evidence="1">
    <location>
        <begin position="1"/>
        <end position="19"/>
    </location>
</feature>
<evidence type="ECO:0000313" key="3">
    <source>
        <dbReference type="Proteomes" id="UP000620124"/>
    </source>
</evidence>
<name>A0A8H7CR69_9AGAR</name>